<dbReference type="GO" id="GO:0005840">
    <property type="term" value="C:ribosome"/>
    <property type="evidence" value="ECO:0007669"/>
    <property type="project" value="UniProtKB-KW"/>
</dbReference>
<dbReference type="InterPro" id="IPR013005">
    <property type="entry name" value="Ribosomal_uL4-like"/>
</dbReference>
<reference evidence="10" key="1">
    <citation type="journal article" date="2017" name="J. Phycol.">
        <title>Analysis of chloroplast genomes and a supermatrix inform reclassification of the Rhodomelaceae (Rhodophyta).</title>
        <authorList>
            <person name="Diaz-Tapia P."/>
            <person name="Maggs C.A."/>
            <person name="West J.A."/>
            <person name="Verbruggen H."/>
        </authorList>
    </citation>
    <scope>NUCLEOTIDE SEQUENCE</scope>
    <source>
        <strain evidence="10">PD831</strain>
    </source>
</reference>
<dbReference type="GO" id="GO:0019843">
    <property type="term" value="F:rRNA binding"/>
    <property type="evidence" value="ECO:0007669"/>
    <property type="project" value="UniProtKB-UniRule"/>
</dbReference>
<dbReference type="InterPro" id="IPR023574">
    <property type="entry name" value="Ribosomal_uL4_dom_sf"/>
</dbReference>
<keyword evidence="6 8" id="KW-0687">Ribonucleoprotein</keyword>
<evidence type="ECO:0000256" key="6">
    <source>
        <dbReference type="ARBA" id="ARBA00023274"/>
    </source>
</evidence>
<evidence type="ECO:0000256" key="1">
    <source>
        <dbReference type="ARBA" id="ARBA00004083"/>
    </source>
</evidence>
<dbReference type="InterPro" id="IPR002136">
    <property type="entry name" value="Ribosomal_uL4"/>
</dbReference>
<dbReference type="SUPFAM" id="SSF52166">
    <property type="entry name" value="Ribosomal protein L4"/>
    <property type="match status" value="1"/>
</dbReference>
<evidence type="ECO:0000256" key="5">
    <source>
        <dbReference type="ARBA" id="ARBA00022980"/>
    </source>
</evidence>
<geneLocation type="chloroplast" evidence="10"/>
<evidence type="ECO:0000256" key="2">
    <source>
        <dbReference type="ARBA" id="ARBA00010528"/>
    </source>
</evidence>
<evidence type="ECO:0000256" key="7">
    <source>
        <dbReference type="ARBA" id="ARBA00035208"/>
    </source>
</evidence>
<dbReference type="PANTHER" id="PTHR10746">
    <property type="entry name" value="50S RIBOSOMAL PROTEIN L4"/>
    <property type="match status" value="1"/>
</dbReference>
<dbReference type="HAMAP" id="MF_01328_B">
    <property type="entry name" value="Ribosomal_uL4_B"/>
    <property type="match status" value="1"/>
</dbReference>
<dbReference type="GO" id="GO:0006412">
    <property type="term" value="P:translation"/>
    <property type="evidence" value="ECO:0007669"/>
    <property type="project" value="UniProtKB-UniRule"/>
</dbReference>
<keyword evidence="3 8" id="KW-0699">rRNA-binding</keyword>
<dbReference type="Pfam" id="PF00573">
    <property type="entry name" value="Ribosomal_L4"/>
    <property type="match status" value="1"/>
</dbReference>
<evidence type="ECO:0000313" key="10">
    <source>
        <dbReference type="EMBL" id="ARW64544.1"/>
    </source>
</evidence>
<evidence type="ECO:0000256" key="8">
    <source>
        <dbReference type="HAMAP-Rule" id="MF_01328"/>
    </source>
</evidence>
<keyword evidence="10" id="KW-0934">Plastid</keyword>
<organism evidence="10">
    <name type="scientific">Vertebrata isogona</name>
    <dbReference type="NCBI Taxonomy" id="2006944"/>
    <lineage>
        <taxon>Eukaryota</taxon>
        <taxon>Rhodophyta</taxon>
        <taxon>Florideophyceae</taxon>
        <taxon>Rhodymeniophycidae</taxon>
        <taxon>Ceramiales</taxon>
        <taxon>Rhodomelaceae</taxon>
        <taxon>Polysiphonioideae</taxon>
        <taxon>Vertebrata</taxon>
    </lineage>
</organism>
<feature type="region of interest" description="Disordered" evidence="9">
    <location>
        <begin position="54"/>
        <end position="82"/>
    </location>
</feature>
<comment type="similarity">
    <text evidence="2 8">Belongs to the universal ribosomal protein uL4 family.</text>
</comment>
<dbReference type="Gene3D" id="3.40.1370.10">
    <property type="match status" value="1"/>
</dbReference>
<dbReference type="PANTHER" id="PTHR10746:SF17">
    <property type="entry name" value="LARGE RIBOSOMAL SUBUNIT PROTEIN UL4C"/>
    <property type="match status" value="1"/>
</dbReference>
<dbReference type="AlphaFoldDB" id="A0A1Z1MFM2"/>
<comment type="subunit">
    <text evidence="8">Part of the 50S ribosomal subunit.</text>
</comment>
<gene>
    <name evidence="8 10" type="primary">rpl4</name>
</gene>
<comment type="function">
    <text evidence="1 8">Probably binds the 23S rRNA.</text>
</comment>
<keyword evidence="5 8" id="KW-0689">Ribosomal protein</keyword>
<evidence type="ECO:0000256" key="4">
    <source>
        <dbReference type="ARBA" id="ARBA00022884"/>
    </source>
</evidence>
<keyword evidence="4 8" id="KW-0694">RNA-binding</keyword>
<evidence type="ECO:0000256" key="9">
    <source>
        <dbReference type="SAM" id="MobiDB-lite"/>
    </source>
</evidence>
<accession>A0A1Z1MFM2</accession>
<dbReference type="RefSeq" id="YP_009395627.1">
    <property type="nucleotide sequence ID" value="NC_035278.1"/>
</dbReference>
<keyword evidence="10" id="KW-0150">Chloroplast</keyword>
<protein>
    <recommendedName>
        <fullName evidence="7 8">Large ribosomal subunit protein uL4c</fullName>
    </recommendedName>
</protein>
<evidence type="ECO:0000256" key="3">
    <source>
        <dbReference type="ARBA" id="ARBA00022730"/>
    </source>
</evidence>
<dbReference type="NCBIfam" id="TIGR03953">
    <property type="entry name" value="rplD_bact"/>
    <property type="match status" value="1"/>
</dbReference>
<dbReference type="GO" id="GO:0003735">
    <property type="term" value="F:structural constituent of ribosome"/>
    <property type="evidence" value="ECO:0007669"/>
    <property type="project" value="InterPro"/>
</dbReference>
<proteinExistence type="inferred from homology"/>
<name>A0A1Z1MFM2_9FLOR</name>
<dbReference type="GO" id="GO:0009507">
    <property type="term" value="C:chloroplast"/>
    <property type="evidence" value="ECO:0007669"/>
    <property type="project" value="UniProtKB-SubCell"/>
</dbReference>
<dbReference type="GeneID" id="33357605"/>
<comment type="subcellular location">
    <subcellularLocation>
        <location evidence="8">Plastid</location>
        <location evidence="8">Chloroplast</location>
    </subcellularLocation>
</comment>
<sequence length="213" mass="24315">MSIIKELKYQITNTNQETESIKLRINDSSDKQMYLIHKALKQQLQNNRIRNANTKTRSEVNGGGKKPWKQKGTGRARAGSNRSPLWRGGGVIFGPRKKVYKSKINKKERQIAINTLISTKFKQTVVIKNLLNVLTKPNTKKALQEIQDLGIKTEKRTNLLIIVEKKSRIIHLSLRNVKNIKLIEINSINILSLLKADTIIITNKAVKQLKKDT</sequence>
<dbReference type="GO" id="GO:1990904">
    <property type="term" value="C:ribonucleoprotein complex"/>
    <property type="evidence" value="ECO:0007669"/>
    <property type="project" value="UniProtKB-KW"/>
</dbReference>
<dbReference type="EMBL" id="MF101433">
    <property type="protein sequence ID" value="ARW64544.1"/>
    <property type="molecule type" value="Genomic_DNA"/>
</dbReference>